<evidence type="ECO:0000313" key="8">
    <source>
        <dbReference type="Proteomes" id="UP000831290"/>
    </source>
</evidence>
<keyword evidence="3" id="KW-0732">Signal</keyword>
<proteinExistence type="predicted"/>
<dbReference type="Proteomes" id="UP000831290">
    <property type="component" value="Chromosome"/>
</dbReference>
<comment type="subcellular location">
    <subcellularLocation>
        <location evidence="1">Membrane</location>
    </subcellularLocation>
</comment>
<keyword evidence="2" id="KW-0812">Transmembrane</keyword>
<evidence type="ECO:0000256" key="4">
    <source>
        <dbReference type="ARBA" id="ARBA00023136"/>
    </source>
</evidence>
<dbReference type="KEGG" id="fbm:MQE35_10250"/>
<dbReference type="InterPro" id="IPR000184">
    <property type="entry name" value="Bac_surfAg_D15"/>
</dbReference>
<dbReference type="RefSeq" id="WP_255841278.1">
    <property type="nucleotide sequence ID" value="NZ_CP094358.1"/>
</dbReference>
<keyword evidence="5" id="KW-0998">Cell outer membrane</keyword>
<evidence type="ECO:0000256" key="5">
    <source>
        <dbReference type="ARBA" id="ARBA00023237"/>
    </source>
</evidence>
<dbReference type="EMBL" id="CP094358">
    <property type="protein sequence ID" value="UOB16119.1"/>
    <property type="molecule type" value="Genomic_DNA"/>
</dbReference>
<keyword evidence="8" id="KW-1185">Reference proteome</keyword>
<dbReference type="PANTHER" id="PTHR12815:SF47">
    <property type="entry name" value="TRANSLOCATION AND ASSEMBLY MODULE SUBUNIT TAMA"/>
    <property type="match status" value="1"/>
</dbReference>
<keyword evidence="4" id="KW-0472">Membrane</keyword>
<dbReference type="GO" id="GO:0019867">
    <property type="term" value="C:outer membrane"/>
    <property type="evidence" value="ECO:0007669"/>
    <property type="project" value="InterPro"/>
</dbReference>
<protein>
    <submittedName>
        <fullName evidence="7">Outer membrane protein assembly factor</fullName>
    </submittedName>
</protein>
<evidence type="ECO:0000259" key="6">
    <source>
        <dbReference type="Pfam" id="PF01103"/>
    </source>
</evidence>
<sequence>MRKYIPEDELLYTGGHVKLNSDTLIKGKKKIKEELETLLRPKPNSKFLGMRLGLLAYYKTQQENPGFLYRFLNKKIGEEPVYLSDVEAPRTEELINNRLENRGFFRNEITSQETRREVTASVSYNVILKKPYVLEDYHLDSPDSVPAYEKVLQQKIDSSMTQTFLKKNMRYDLAMFKYERERIDETLKKDGYYNFNSDFLIFEVDTNQYANKKFDLFLRLKKNVPEKSKIPYKIRAVNVYPDYSVETDSIHTQATTLSEVNFFQDEEFFKPKRLLPYLLIKPGQMYDPDKSRLTSNRLASIGTYKYVNIRYKEIDDKGSDDGMGELDANIYLSPLNKRAVRAELQAVSKSNNFAGPTLSVTFTNRNLFRGGETLNITGSAGYEWQLGGGNNSNLSSTQLGLNADLIFPRLLFPIRITNQFKYAIPKTMIGVGAEYLSRSKLYSLNTFTGTFGYGWNANKYVYHELNPISINYVNLSNTTEEFNQILEDNPYLENSFQQQFIAGLTYSFIYNELVDKSKNNPVFFNANLDIAGNLLNAVSNKTNEEGKQTFLGLEFAQYAKMDIDFRYYLTLGNKTQLVSRLFAGVGLPYGNSDIMPFSKQYFSGGPYSVRAFRIRSLGPGTYDPDEDDDAGFFNQTGDVRLEANIEYRFPLYSFLKGAVFADAGNVWFLEENESYNGEGTFTSSFINELGIGAGIGLRVDIQNFVIRFDLAAPVHDPSLPEGERFNFGVDNPILNFAIGYPF</sequence>
<evidence type="ECO:0000256" key="3">
    <source>
        <dbReference type="ARBA" id="ARBA00022729"/>
    </source>
</evidence>
<dbReference type="Gene3D" id="2.40.160.50">
    <property type="entry name" value="membrane protein fhac: a member of the omp85/tpsb transporter family"/>
    <property type="match status" value="1"/>
</dbReference>
<evidence type="ECO:0000313" key="7">
    <source>
        <dbReference type="EMBL" id="UOB16119.1"/>
    </source>
</evidence>
<dbReference type="Pfam" id="PF01103">
    <property type="entry name" value="Omp85"/>
    <property type="match status" value="1"/>
</dbReference>
<accession>A0A9E7D1X9</accession>
<reference evidence="7" key="1">
    <citation type="submission" date="2022-03" db="EMBL/GenBank/DDBJ databases">
        <title>Description of Abyssus ytuae gen. nov., sp. nov., a novel member of the family Flavobacteriaceae isolated from the sediment of Mariana Trench.</title>
        <authorList>
            <person name="Zhang J."/>
            <person name="Xu X."/>
        </authorList>
    </citation>
    <scope>NUCLEOTIDE SEQUENCE</scope>
    <source>
        <strain evidence="7">MT3330</strain>
    </source>
</reference>
<feature type="domain" description="Bacterial surface antigen (D15)" evidence="6">
    <location>
        <begin position="357"/>
        <end position="729"/>
    </location>
</feature>
<dbReference type="PANTHER" id="PTHR12815">
    <property type="entry name" value="SORTING AND ASSEMBLY MACHINERY SAMM50 PROTEIN FAMILY MEMBER"/>
    <property type="match status" value="1"/>
</dbReference>
<dbReference type="AlphaFoldDB" id="A0A9E7D1X9"/>
<dbReference type="InterPro" id="IPR039910">
    <property type="entry name" value="D15-like"/>
</dbReference>
<evidence type="ECO:0000256" key="1">
    <source>
        <dbReference type="ARBA" id="ARBA00004370"/>
    </source>
</evidence>
<name>A0A9E7D1X9_9FLAO</name>
<evidence type="ECO:0000256" key="2">
    <source>
        <dbReference type="ARBA" id="ARBA00022692"/>
    </source>
</evidence>
<organism evidence="7 8">
    <name type="scientific">Abyssalbus ytuae</name>
    <dbReference type="NCBI Taxonomy" id="2926907"/>
    <lineage>
        <taxon>Bacteria</taxon>
        <taxon>Pseudomonadati</taxon>
        <taxon>Bacteroidota</taxon>
        <taxon>Flavobacteriia</taxon>
        <taxon>Flavobacteriales</taxon>
        <taxon>Flavobacteriaceae</taxon>
        <taxon>Abyssalbus</taxon>
    </lineage>
</organism>
<gene>
    <name evidence="7" type="ORF">MQE35_10250</name>
</gene>